<evidence type="ECO:0000259" key="2">
    <source>
        <dbReference type="Pfam" id="PF01738"/>
    </source>
</evidence>
<evidence type="ECO:0000256" key="1">
    <source>
        <dbReference type="SAM" id="SignalP"/>
    </source>
</evidence>
<dbReference type="Pfam" id="PF01738">
    <property type="entry name" value="DLH"/>
    <property type="match status" value="1"/>
</dbReference>
<feature type="chain" id="PRO_5045377015" evidence="1">
    <location>
        <begin position="28"/>
        <end position="272"/>
    </location>
</feature>
<name>A0ABV7XPE3_9GAMM</name>
<keyword evidence="4" id="KW-1185">Reference proteome</keyword>
<keyword evidence="1" id="KW-0732">Signal</keyword>
<evidence type="ECO:0000313" key="4">
    <source>
        <dbReference type="Proteomes" id="UP001595705"/>
    </source>
</evidence>
<comment type="caution">
    <text evidence="3">The sequence shown here is derived from an EMBL/GenBank/DDBJ whole genome shotgun (WGS) entry which is preliminary data.</text>
</comment>
<gene>
    <name evidence="3" type="ORF">ACFONC_12675</name>
</gene>
<sequence>MTPIRPRLLHRAALLLLLLPLSASAIAVMQAKPVEWKIGDQAFSGVLVYDDASSDKRPGLVMVPNWMGVGEDAIAMARRVAGDDYVVLVADVYGAGIRPQDDAQALAAVKQAWSDGGATLRKRARQAVEVLRTQEGLPLDATRIGALGFCFGGGVVLELARSGSDLAGGVVSFHGNLDSYRPVEGGIRTSILVLNGADDKSVDAKQIAAFEQEMDAAGADWQFVNFGGARHCFSQPEDADKPADGNCLYNERAAGRAFRIMEGFFDERFGGD</sequence>
<dbReference type="InterPro" id="IPR002925">
    <property type="entry name" value="Dienelactn_hydro"/>
</dbReference>
<dbReference type="SUPFAM" id="SSF53474">
    <property type="entry name" value="alpha/beta-Hydrolases"/>
    <property type="match status" value="1"/>
</dbReference>
<protein>
    <submittedName>
        <fullName evidence="3">Dienelactone hydrolase family protein</fullName>
        <ecNumber evidence="3">3.1.-.-</ecNumber>
    </submittedName>
</protein>
<dbReference type="InterPro" id="IPR050261">
    <property type="entry name" value="FrsA_esterase"/>
</dbReference>
<dbReference type="Proteomes" id="UP001595705">
    <property type="component" value="Unassembled WGS sequence"/>
</dbReference>
<dbReference type="RefSeq" id="WP_386744674.1">
    <property type="nucleotide sequence ID" value="NZ_JBHRYA010000007.1"/>
</dbReference>
<keyword evidence="3" id="KW-0378">Hydrolase</keyword>
<dbReference type="InterPro" id="IPR029058">
    <property type="entry name" value="AB_hydrolase_fold"/>
</dbReference>
<feature type="signal peptide" evidence="1">
    <location>
        <begin position="1"/>
        <end position="27"/>
    </location>
</feature>
<dbReference type="EC" id="3.1.-.-" evidence="3"/>
<dbReference type="EMBL" id="JBHRYA010000007">
    <property type="protein sequence ID" value="MFC3717009.1"/>
    <property type="molecule type" value="Genomic_DNA"/>
</dbReference>
<reference evidence="4" key="1">
    <citation type="journal article" date="2019" name="Int. J. Syst. Evol. Microbiol.">
        <title>The Global Catalogue of Microorganisms (GCM) 10K type strain sequencing project: providing services to taxonomists for standard genome sequencing and annotation.</title>
        <authorList>
            <consortium name="The Broad Institute Genomics Platform"/>
            <consortium name="The Broad Institute Genome Sequencing Center for Infectious Disease"/>
            <person name="Wu L."/>
            <person name="Ma J."/>
        </authorList>
    </citation>
    <scope>NUCLEOTIDE SEQUENCE [LARGE SCALE GENOMIC DNA]</scope>
    <source>
        <strain evidence="4">KCTC 42441</strain>
    </source>
</reference>
<feature type="domain" description="Dienelactone hydrolase" evidence="2">
    <location>
        <begin position="47"/>
        <end position="267"/>
    </location>
</feature>
<dbReference type="PANTHER" id="PTHR22946">
    <property type="entry name" value="DIENELACTONE HYDROLASE DOMAIN-CONTAINING PROTEIN-RELATED"/>
    <property type="match status" value="1"/>
</dbReference>
<proteinExistence type="predicted"/>
<dbReference type="Gene3D" id="3.40.50.1820">
    <property type="entry name" value="alpha/beta hydrolase"/>
    <property type="match status" value="1"/>
</dbReference>
<evidence type="ECO:0000313" key="3">
    <source>
        <dbReference type="EMBL" id="MFC3717009.1"/>
    </source>
</evidence>
<organism evidence="3 4">
    <name type="scientific">Luteimonas soli</name>
    <dbReference type="NCBI Taxonomy" id="1648966"/>
    <lineage>
        <taxon>Bacteria</taxon>
        <taxon>Pseudomonadati</taxon>
        <taxon>Pseudomonadota</taxon>
        <taxon>Gammaproteobacteria</taxon>
        <taxon>Lysobacterales</taxon>
        <taxon>Lysobacteraceae</taxon>
        <taxon>Luteimonas</taxon>
    </lineage>
</organism>
<dbReference type="GO" id="GO:0016787">
    <property type="term" value="F:hydrolase activity"/>
    <property type="evidence" value="ECO:0007669"/>
    <property type="project" value="UniProtKB-KW"/>
</dbReference>
<dbReference type="PANTHER" id="PTHR22946:SF4">
    <property type="entry name" value="ESTERASE FRSA"/>
    <property type="match status" value="1"/>
</dbReference>
<accession>A0ABV7XPE3</accession>